<proteinExistence type="predicted"/>
<evidence type="ECO:0000313" key="4">
    <source>
        <dbReference type="Proteomes" id="UP000029553"/>
    </source>
</evidence>
<reference evidence="3 4" key="1">
    <citation type="submission" date="2013-09" db="EMBL/GenBank/DDBJ databases">
        <title>High correlation between genotypes and phenotypes of environmental bacteria Comamonas testosteroni strains.</title>
        <authorList>
            <person name="Liu L."/>
            <person name="Zhu W."/>
            <person name="Xia X."/>
            <person name="Xu B."/>
            <person name="Luo M."/>
            <person name="Wang G."/>
        </authorList>
    </citation>
    <scope>NUCLEOTIDE SEQUENCE [LARGE SCALE GENOMIC DNA]</scope>
    <source>
        <strain evidence="3 4">JL40</strain>
    </source>
</reference>
<protein>
    <submittedName>
        <fullName evidence="3">Uncharacterized protein</fullName>
    </submittedName>
</protein>
<keyword evidence="2" id="KW-0749">Sporulation</keyword>
<gene>
    <name evidence="3" type="ORF">P353_10660</name>
</gene>
<dbReference type="EMBL" id="AWOR01000044">
    <property type="protein sequence ID" value="KGH30409.1"/>
    <property type="molecule type" value="Genomic_DNA"/>
</dbReference>
<name>A0A096FKD5_COMTE</name>
<dbReference type="GO" id="GO:0003810">
    <property type="term" value="F:protein-glutamine gamma-glutamyltransferase activity"/>
    <property type="evidence" value="ECO:0007669"/>
    <property type="project" value="InterPro"/>
</dbReference>
<accession>A0A096FKD5</accession>
<dbReference type="GO" id="GO:0030435">
    <property type="term" value="P:sporulation resulting in formation of a cellular spore"/>
    <property type="evidence" value="ECO:0007669"/>
    <property type="project" value="UniProtKB-KW"/>
</dbReference>
<dbReference type="Pfam" id="PF20085">
    <property type="entry name" value="TGL"/>
    <property type="match status" value="1"/>
</dbReference>
<dbReference type="Proteomes" id="UP000029553">
    <property type="component" value="Unassembled WGS sequence"/>
</dbReference>
<evidence type="ECO:0000256" key="2">
    <source>
        <dbReference type="ARBA" id="ARBA00022969"/>
    </source>
</evidence>
<sequence>MMALTAPANADLRFVCNPAQLPMLETQMLEYLGKLDIDLALVTQSEQQDTGVVVYALATPADDTDTLDLVRRVEYNVPLEIVQLPERKGKLRKVATVSKKEILLSVLQHGRMTSFDDGACSLGALEDHIGLRQNIVAWTEVLQWTWPNGGRARWNVRYWANGTPRNGVSTAAALMDAFQSQHKYAIGCYTAAKLLMAQGVVDYFQRVRPDASRELGVERRLALDGDPLVDVEPPRMWSFEKEFDPATLSRPGKLLRIAEHVAPRNFIPGDWAYFVNTDPRFSQKTGYEGSNAIYLGRGKFGDFYNDNHHAYTFDQKLDEVYQWRNGVFSRSRDFRKIQEMSAQDYERLARTPEEGGLVLDIRATPQLFGYETQPPPAAR</sequence>
<comment type="caution">
    <text evidence="3">The sequence shown here is derived from an EMBL/GenBank/DDBJ whole genome shotgun (WGS) entry which is preliminary data.</text>
</comment>
<dbReference type="InterPro" id="IPR020916">
    <property type="entry name" value="Gln_gamma-glutamylTfrase_bac"/>
</dbReference>
<organism evidence="3 4">
    <name type="scientific">Comamonas testosteroni</name>
    <name type="common">Pseudomonas testosteroni</name>
    <dbReference type="NCBI Taxonomy" id="285"/>
    <lineage>
        <taxon>Bacteria</taxon>
        <taxon>Pseudomonadati</taxon>
        <taxon>Pseudomonadota</taxon>
        <taxon>Betaproteobacteria</taxon>
        <taxon>Burkholderiales</taxon>
        <taxon>Comamonadaceae</taxon>
        <taxon>Comamonas</taxon>
    </lineage>
</organism>
<dbReference type="AlphaFoldDB" id="A0A096FKD5"/>
<evidence type="ECO:0000256" key="1">
    <source>
        <dbReference type="ARBA" id="ARBA00022679"/>
    </source>
</evidence>
<evidence type="ECO:0000313" key="3">
    <source>
        <dbReference type="EMBL" id="KGH30409.1"/>
    </source>
</evidence>
<keyword evidence="1" id="KW-0808">Transferase</keyword>